<evidence type="ECO:0000313" key="4">
    <source>
        <dbReference type="EMBL" id="MCX2721652.1"/>
    </source>
</evidence>
<dbReference type="PANTHER" id="PTHR38731:SF3">
    <property type="entry name" value="BLL6125 PROTEIN"/>
    <property type="match status" value="1"/>
</dbReference>
<dbReference type="Gene3D" id="2.60.120.1440">
    <property type="match status" value="1"/>
</dbReference>
<evidence type="ECO:0000313" key="5">
    <source>
        <dbReference type="Proteomes" id="UP001300261"/>
    </source>
</evidence>
<dbReference type="InterPro" id="IPR006860">
    <property type="entry name" value="FecR"/>
</dbReference>
<evidence type="ECO:0000256" key="2">
    <source>
        <dbReference type="SAM" id="SignalP"/>
    </source>
</evidence>
<evidence type="ECO:0000256" key="1">
    <source>
        <dbReference type="SAM" id="MobiDB-lite"/>
    </source>
</evidence>
<comment type="caution">
    <text evidence="4">The sequence shown here is derived from an EMBL/GenBank/DDBJ whole genome shotgun (WGS) entry which is preliminary data.</text>
</comment>
<dbReference type="PANTHER" id="PTHR38731">
    <property type="entry name" value="LIPL45-RELATED LIPOPROTEIN-RELATED"/>
    <property type="match status" value="1"/>
</dbReference>
<feature type="chain" id="PRO_5046311333" evidence="2">
    <location>
        <begin position="23"/>
        <end position="290"/>
    </location>
</feature>
<name>A0ABT3QXL3_9HYPH</name>
<proteinExistence type="predicted"/>
<accession>A0ABT3QXL3</accession>
<protein>
    <submittedName>
        <fullName evidence="4">FecR domain-containing protein</fullName>
    </submittedName>
</protein>
<keyword evidence="2" id="KW-0732">Signal</keyword>
<feature type="domain" description="FecR protein" evidence="3">
    <location>
        <begin position="56"/>
        <end position="154"/>
    </location>
</feature>
<sequence>MRLAPVAVAISLSAILSTAAVAGKVGVTVDAARTVKATGGASARTVRIHTDIFENDRLRADASGNAQIRLVDGTKIVVGPNADVKIDEFVYSSSSSVEKLTVSATRGAFRFISGSSGSAAYSIKTPNGTIGVRGTAFDVTITPQGTNIALLRGALTVCDRAQNCREVRNRCDYVLVGRGGVSQGRLNSDAVRGRTKTLFPLLEDETGLQPQFKQYSAGCTTVRTRNSPDPVERPATVPINAPPGLPAAEPAPAAANVPNNPGNGRAVGNAGEKFNDGARGNSVNAPGRNK</sequence>
<feature type="signal peptide" evidence="2">
    <location>
        <begin position="1"/>
        <end position="22"/>
    </location>
</feature>
<gene>
    <name evidence="4" type="ORF">ON753_04410</name>
</gene>
<feature type="compositionally biased region" description="Low complexity" evidence="1">
    <location>
        <begin position="246"/>
        <end position="271"/>
    </location>
</feature>
<dbReference type="EMBL" id="JAPEVI010000003">
    <property type="protein sequence ID" value="MCX2721652.1"/>
    <property type="molecule type" value="Genomic_DNA"/>
</dbReference>
<dbReference type="RefSeq" id="WP_265961361.1">
    <property type="nucleotide sequence ID" value="NZ_JAPEVI010000003.1"/>
</dbReference>
<evidence type="ECO:0000259" key="3">
    <source>
        <dbReference type="Pfam" id="PF04773"/>
    </source>
</evidence>
<organism evidence="4 5">
    <name type="scientific">Roseibium salinum</name>
    <dbReference type="NCBI Taxonomy" id="1604349"/>
    <lineage>
        <taxon>Bacteria</taxon>
        <taxon>Pseudomonadati</taxon>
        <taxon>Pseudomonadota</taxon>
        <taxon>Alphaproteobacteria</taxon>
        <taxon>Hyphomicrobiales</taxon>
        <taxon>Stappiaceae</taxon>
        <taxon>Roseibium</taxon>
    </lineage>
</organism>
<feature type="region of interest" description="Disordered" evidence="1">
    <location>
        <begin position="225"/>
        <end position="290"/>
    </location>
</feature>
<dbReference type="Proteomes" id="UP001300261">
    <property type="component" value="Unassembled WGS sequence"/>
</dbReference>
<dbReference type="Pfam" id="PF04773">
    <property type="entry name" value="FecR"/>
    <property type="match status" value="1"/>
</dbReference>
<keyword evidence="5" id="KW-1185">Reference proteome</keyword>
<reference evidence="4 5" key="1">
    <citation type="journal article" date="2016" name="Int. J. Syst. Evol. Microbiol.">
        <title>Labrenzia salina sp. nov., isolated from the rhizosphere of the halophyte Arthrocnemum macrostachyum.</title>
        <authorList>
            <person name="Camacho M."/>
            <person name="Redondo-Gomez S."/>
            <person name="Rodriguez-Llorente I."/>
            <person name="Rohde M."/>
            <person name="Sproer C."/>
            <person name="Schumann P."/>
            <person name="Klenk H.P."/>
            <person name="Montero-Calasanz M.D.C."/>
        </authorList>
    </citation>
    <scope>NUCLEOTIDE SEQUENCE [LARGE SCALE GENOMIC DNA]</scope>
    <source>
        <strain evidence="4 5">DSM 29163</strain>
    </source>
</reference>